<comment type="caution">
    <text evidence="1">The sequence shown here is derived from an EMBL/GenBank/DDBJ whole genome shotgun (WGS) entry which is preliminary data.</text>
</comment>
<dbReference type="AlphaFoldDB" id="A0A398BU48"/>
<evidence type="ECO:0000313" key="2">
    <source>
        <dbReference type="Proteomes" id="UP000266649"/>
    </source>
</evidence>
<keyword evidence="2" id="KW-1185">Reference proteome</keyword>
<accession>A0A398BU48</accession>
<dbReference type="OrthoDB" id="7644395at2"/>
<proteinExistence type="predicted"/>
<dbReference type="Proteomes" id="UP000266649">
    <property type="component" value="Unassembled WGS sequence"/>
</dbReference>
<organism evidence="1 2">
    <name type="scientific">Gemmobacter lutimaris</name>
    <dbReference type="NCBI Taxonomy" id="2306023"/>
    <lineage>
        <taxon>Bacteria</taxon>
        <taxon>Pseudomonadati</taxon>
        <taxon>Pseudomonadota</taxon>
        <taxon>Alphaproteobacteria</taxon>
        <taxon>Rhodobacterales</taxon>
        <taxon>Paracoccaceae</taxon>
        <taxon>Gemmobacter</taxon>
    </lineage>
</organism>
<gene>
    <name evidence="1" type="ORF">D2N39_11890</name>
</gene>
<dbReference type="Pfam" id="PF11367">
    <property type="entry name" value="Tail_completion_gp17"/>
    <property type="match status" value="1"/>
</dbReference>
<dbReference type="EMBL" id="QXXQ01000006">
    <property type="protein sequence ID" value="RID91400.1"/>
    <property type="molecule type" value="Genomic_DNA"/>
</dbReference>
<dbReference type="RefSeq" id="WP_119135010.1">
    <property type="nucleotide sequence ID" value="NZ_QXXQ01000006.1"/>
</dbReference>
<name>A0A398BU48_9RHOB</name>
<protein>
    <submittedName>
        <fullName evidence="1">DUF3168 domain-containing protein</fullName>
    </submittedName>
</protein>
<dbReference type="InterPro" id="IPR021508">
    <property type="entry name" value="Gp17-like"/>
</dbReference>
<dbReference type="InterPro" id="IPR053745">
    <property type="entry name" value="Viral_Tail_Comp_sf"/>
</dbReference>
<reference evidence="1 2" key="1">
    <citation type="submission" date="2018-09" db="EMBL/GenBank/DDBJ databases">
        <title>Gemmobacter lutimaris sp. nov., a marine bacterium isolated from tidal flat.</title>
        <authorList>
            <person name="Lee D.W."/>
            <person name="Yoo Y."/>
            <person name="Kim J.-J."/>
            <person name="Kim B.S."/>
        </authorList>
    </citation>
    <scope>NUCLEOTIDE SEQUENCE [LARGE SCALE GENOMIC DNA]</scope>
    <source>
        <strain evidence="1 2">YJ-T1-11</strain>
    </source>
</reference>
<sequence length="130" mass="13635">MSYGVAAALQAAVYQRLVSALPDLAVFDAPPEAAGSGSFVLIGPEEALDASDKTGGGALHRVQISVISDAAGFLTAKEIAVRVSDALTDQALVLARGRVVLMRFVRAVARRLGAGATRRIDLRFDVRVED</sequence>
<evidence type="ECO:0000313" key="1">
    <source>
        <dbReference type="EMBL" id="RID91400.1"/>
    </source>
</evidence>
<dbReference type="Gene3D" id="3.30.2000.30">
    <property type="match status" value="1"/>
</dbReference>